<name>A0A674J533_9SAUR</name>
<reference evidence="1" key="1">
    <citation type="submission" date="2025-08" db="UniProtKB">
        <authorList>
            <consortium name="Ensembl"/>
        </authorList>
    </citation>
    <scope>IDENTIFICATION</scope>
</reference>
<keyword evidence="2" id="KW-1185">Reference proteome</keyword>
<dbReference type="InParanoid" id="A0A674J533"/>
<protein>
    <submittedName>
        <fullName evidence="1">Uncharacterized protein</fullName>
    </submittedName>
</protein>
<evidence type="ECO:0000313" key="1">
    <source>
        <dbReference type="Ensembl" id="ENSTMTP00000014599.1"/>
    </source>
</evidence>
<dbReference type="Proteomes" id="UP000472274">
    <property type="component" value="Unplaced"/>
</dbReference>
<dbReference type="InterPro" id="IPR043154">
    <property type="entry name" value="Sec-1-like_dom1"/>
</dbReference>
<organism evidence="1 2">
    <name type="scientific">Terrapene triunguis</name>
    <name type="common">Three-toed box turtle</name>
    <dbReference type="NCBI Taxonomy" id="2587831"/>
    <lineage>
        <taxon>Eukaryota</taxon>
        <taxon>Metazoa</taxon>
        <taxon>Chordata</taxon>
        <taxon>Craniata</taxon>
        <taxon>Vertebrata</taxon>
        <taxon>Euteleostomi</taxon>
        <taxon>Archelosauria</taxon>
        <taxon>Testudinata</taxon>
        <taxon>Testudines</taxon>
        <taxon>Cryptodira</taxon>
        <taxon>Durocryptodira</taxon>
        <taxon>Testudinoidea</taxon>
        <taxon>Emydidae</taxon>
        <taxon>Terrapene</taxon>
    </lineage>
</organism>
<dbReference type="Ensembl" id="ENSTMTT00000015099.1">
    <property type="protein sequence ID" value="ENSTMTP00000014599.1"/>
    <property type="gene ID" value="ENSTMTG00000010616.1"/>
</dbReference>
<proteinExistence type="predicted"/>
<evidence type="ECO:0000313" key="2">
    <source>
        <dbReference type="Proteomes" id="UP000472274"/>
    </source>
</evidence>
<accession>A0A674J533</accession>
<dbReference type="InterPro" id="IPR036045">
    <property type="entry name" value="Sec1-like_sf"/>
</dbReference>
<dbReference type="AlphaFoldDB" id="A0A674J533"/>
<dbReference type="GeneTree" id="ENSGT00940000156813"/>
<reference evidence="1" key="2">
    <citation type="submission" date="2025-09" db="UniProtKB">
        <authorList>
            <consortium name="Ensembl"/>
        </authorList>
    </citation>
    <scope>IDENTIFICATION</scope>
</reference>
<sequence>MAGAGLFAAGSCAPGTYAALFVPPQLPGKKDLFIEADLMSPLDRIANVSILKQHEVDKLYKVENKPIVSTSDQLCFLVRPRIKNMKYVAADSTVWCRGYWRVCEGGSYCPGLSGSG</sequence>
<dbReference type="Gene3D" id="3.40.50.2060">
    <property type="match status" value="1"/>
</dbReference>
<dbReference type="SUPFAM" id="SSF56815">
    <property type="entry name" value="Sec1/munc18-like (SM) proteins"/>
    <property type="match status" value="1"/>
</dbReference>